<evidence type="ECO:0000256" key="1">
    <source>
        <dbReference type="ARBA" id="ARBA00003534"/>
    </source>
</evidence>
<evidence type="ECO:0000256" key="3">
    <source>
        <dbReference type="ARBA" id="ARBA00005784"/>
    </source>
</evidence>
<evidence type="ECO:0000313" key="7">
    <source>
        <dbReference type="EMBL" id="EPS59364.1"/>
    </source>
</evidence>
<dbReference type="PANTHER" id="PTHR21562">
    <property type="entry name" value="NOTUM-RELATED"/>
    <property type="match status" value="1"/>
</dbReference>
<dbReference type="EMBL" id="AUSU01008423">
    <property type="protein sequence ID" value="EPS59364.1"/>
    <property type="molecule type" value="Genomic_DNA"/>
</dbReference>
<dbReference type="AlphaFoldDB" id="S8BYB8"/>
<keyword evidence="6" id="KW-0964">Secreted</keyword>
<dbReference type="GO" id="GO:0052793">
    <property type="term" value="F:pectin acetylesterase activity"/>
    <property type="evidence" value="ECO:0007669"/>
    <property type="project" value="TreeGrafter"/>
</dbReference>
<evidence type="ECO:0000256" key="4">
    <source>
        <dbReference type="ARBA" id="ARBA00022512"/>
    </source>
</evidence>
<name>S8BYB8_9LAMI</name>
<dbReference type="GO" id="GO:0009505">
    <property type="term" value="C:plant-type cell wall"/>
    <property type="evidence" value="ECO:0007669"/>
    <property type="project" value="TreeGrafter"/>
</dbReference>
<dbReference type="PANTHER" id="PTHR21562:SF65">
    <property type="entry name" value="PECTIN ACETYLESTERASE"/>
    <property type="match status" value="1"/>
</dbReference>
<keyword evidence="6" id="KW-0378">Hydrolase</keyword>
<evidence type="ECO:0000256" key="5">
    <source>
        <dbReference type="ARBA" id="ARBA00023316"/>
    </source>
</evidence>
<dbReference type="EC" id="3.1.1.-" evidence="6"/>
<dbReference type="OrthoDB" id="2015280at2759"/>
<reference evidence="7 8" key="1">
    <citation type="journal article" date="2013" name="BMC Genomics">
        <title>The miniature genome of a carnivorous plant Genlisea aurea contains a low number of genes and short non-coding sequences.</title>
        <authorList>
            <person name="Leushkin E.V."/>
            <person name="Sutormin R.A."/>
            <person name="Nabieva E.R."/>
            <person name="Penin A.A."/>
            <person name="Kondrashov A.S."/>
            <person name="Logacheva M.D."/>
        </authorList>
    </citation>
    <scope>NUCLEOTIDE SEQUENCE [LARGE SCALE GENOMIC DNA]</scope>
</reference>
<accession>S8BYB8</accession>
<evidence type="ECO:0000256" key="6">
    <source>
        <dbReference type="RuleBase" id="RU363114"/>
    </source>
</evidence>
<keyword evidence="4 6" id="KW-0134">Cell wall</keyword>
<organism evidence="7 8">
    <name type="scientific">Genlisea aurea</name>
    <dbReference type="NCBI Taxonomy" id="192259"/>
    <lineage>
        <taxon>Eukaryota</taxon>
        <taxon>Viridiplantae</taxon>
        <taxon>Streptophyta</taxon>
        <taxon>Embryophyta</taxon>
        <taxon>Tracheophyta</taxon>
        <taxon>Spermatophyta</taxon>
        <taxon>Magnoliopsida</taxon>
        <taxon>eudicotyledons</taxon>
        <taxon>Gunneridae</taxon>
        <taxon>Pentapetalae</taxon>
        <taxon>asterids</taxon>
        <taxon>lamiids</taxon>
        <taxon>Lamiales</taxon>
        <taxon>Lentibulariaceae</taxon>
        <taxon>Genlisea</taxon>
    </lineage>
</organism>
<evidence type="ECO:0000256" key="2">
    <source>
        <dbReference type="ARBA" id="ARBA00004191"/>
    </source>
</evidence>
<dbReference type="Pfam" id="PF03283">
    <property type="entry name" value="PAE"/>
    <property type="match status" value="1"/>
</dbReference>
<dbReference type="GO" id="GO:0071555">
    <property type="term" value="P:cell wall organization"/>
    <property type="evidence" value="ECO:0007669"/>
    <property type="project" value="UniProtKB-KW"/>
</dbReference>
<comment type="caution">
    <text evidence="7">The sequence shown here is derived from an EMBL/GenBank/DDBJ whole genome shotgun (WGS) entry which is preliminary data.</text>
</comment>
<protein>
    <recommendedName>
        <fullName evidence="6">Pectin acetylesterase</fullName>
        <ecNumber evidence="6">3.1.1.-</ecNumber>
    </recommendedName>
</protein>
<keyword evidence="5 6" id="KW-0961">Cell wall biogenesis/degradation</keyword>
<dbReference type="Proteomes" id="UP000015453">
    <property type="component" value="Unassembled WGS sequence"/>
</dbReference>
<comment type="similarity">
    <text evidence="3 6">Belongs to the pectinacetylesterase family.</text>
</comment>
<comment type="function">
    <text evidence="1 6">Hydrolyzes acetyl esters in homogalacturonan regions of pectin. In type I primary cell wall, galacturonic acid residues of pectin can be acetylated at the O-2 and O-3 positions. Decreasing the degree of acetylation of pectin gels in vitro alters their physical properties.</text>
</comment>
<evidence type="ECO:0000313" key="8">
    <source>
        <dbReference type="Proteomes" id="UP000015453"/>
    </source>
</evidence>
<dbReference type="InterPro" id="IPR004963">
    <property type="entry name" value="PAE/NOTUM"/>
</dbReference>
<sequence>MEINTGQHNEVSIFFSKGDEWCTGTSCETYGREHTSYNKTRVTTLTGILSPYREKNPDFYNWNRVRAKYCDGASFMGDTVYFPNQTTVTRAGMRIFNVMMEDLMMRGLGNADNAVLAGGSAGGLAAMLHCDRFRESIPDVKRVKCISDSGFFLAG</sequence>
<proteinExistence type="inferred from homology"/>
<keyword evidence="8" id="KW-1185">Reference proteome</keyword>
<comment type="subcellular location">
    <subcellularLocation>
        <location evidence="2 6">Secreted</location>
        <location evidence="2 6">Cell wall</location>
    </subcellularLocation>
</comment>
<gene>
    <name evidence="7" type="ORF">M569_15444</name>
</gene>